<protein>
    <recommendedName>
        <fullName evidence="3">DUF2187 domain-containing protein</fullName>
    </recommendedName>
</protein>
<gene>
    <name evidence="1" type="ORF">BAU18_001390</name>
</gene>
<proteinExistence type="predicted"/>
<dbReference type="EMBL" id="MAEI02000001">
    <property type="protein sequence ID" value="MEO1781801.1"/>
    <property type="molecule type" value="Genomic_DNA"/>
</dbReference>
<accession>A0ABV0F184</accession>
<sequence>MEVKANVRFTWHEQTFKGQIEREYQNALLINVLEPYDEELAEKFANRVVVSKKACELIC</sequence>
<comment type="caution">
    <text evidence="1">The sequence shown here is derived from an EMBL/GenBank/DDBJ whole genome shotgun (WGS) entry which is preliminary data.</text>
</comment>
<reference evidence="2" key="1">
    <citation type="submission" date="2016-06" db="EMBL/GenBank/DDBJ databases">
        <title>Four novel species of enterococci isolated from chicken manure.</title>
        <authorList>
            <person name="Van Tyne D."/>
        </authorList>
    </citation>
    <scope>NUCLEOTIDE SEQUENCE [LARGE SCALE GENOMIC DNA]</scope>
    <source>
        <strain evidence="2">JM9A</strain>
    </source>
</reference>
<organism evidence="1 2">
    <name type="scientific">Enterococcus diestrammenae</name>
    <dbReference type="NCBI Taxonomy" id="1155073"/>
    <lineage>
        <taxon>Bacteria</taxon>
        <taxon>Bacillati</taxon>
        <taxon>Bacillota</taxon>
        <taxon>Bacilli</taxon>
        <taxon>Lactobacillales</taxon>
        <taxon>Enterococcaceae</taxon>
        <taxon>Enterococcus</taxon>
    </lineage>
</organism>
<dbReference type="RefSeq" id="WP_161868514.1">
    <property type="nucleotide sequence ID" value="NZ_JAQFAM010000005.1"/>
</dbReference>
<reference evidence="1 2" key="2">
    <citation type="submission" date="2024-02" db="EMBL/GenBank/DDBJ databases">
        <title>The Genome Sequence of Enterococcus diestrammenae JM9A.</title>
        <authorList>
            <person name="Earl A."/>
            <person name="Manson A."/>
            <person name="Gilmore M."/>
            <person name="Sanders J."/>
            <person name="Shea T."/>
            <person name="Howe W."/>
            <person name="Livny J."/>
            <person name="Cuomo C."/>
            <person name="Neafsey D."/>
            <person name="Birren B."/>
        </authorList>
    </citation>
    <scope>NUCLEOTIDE SEQUENCE [LARGE SCALE GENOMIC DNA]</scope>
    <source>
        <strain evidence="1 2">JM9A</strain>
    </source>
</reference>
<keyword evidence="2" id="KW-1185">Reference proteome</keyword>
<evidence type="ECO:0008006" key="3">
    <source>
        <dbReference type="Google" id="ProtNLM"/>
    </source>
</evidence>
<evidence type="ECO:0000313" key="1">
    <source>
        <dbReference type="EMBL" id="MEO1781801.1"/>
    </source>
</evidence>
<name>A0ABV0F184_9ENTE</name>
<dbReference type="Proteomes" id="UP001429357">
    <property type="component" value="Unassembled WGS sequence"/>
</dbReference>
<evidence type="ECO:0000313" key="2">
    <source>
        <dbReference type="Proteomes" id="UP001429357"/>
    </source>
</evidence>